<feature type="compositionally biased region" description="Acidic residues" evidence="4">
    <location>
        <begin position="17"/>
        <end position="26"/>
    </location>
</feature>
<dbReference type="InterPro" id="IPR038594">
    <property type="entry name" value="SepF-like_sf"/>
</dbReference>
<feature type="region of interest" description="Disordered" evidence="4">
    <location>
        <begin position="12"/>
        <end position="126"/>
    </location>
</feature>
<gene>
    <name evidence="6" type="ORF">UFOPK2656_02248</name>
    <name evidence="7" type="ORF">UFOPK3099_02748</name>
    <name evidence="8" type="ORF">UFOPK3651_03222</name>
    <name evidence="9" type="ORF">UFOPK3931_00292</name>
    <name evidence="5" type="ORF">UFOPK4189_02060</name>
</gene>
<name>A0A6J6SDX7_9ZZZZ</name>
<organism evidence="6">
    <name type="scientific">freshwater metagenome</name>
    <dbReference type="NCBI Taxonomy" id="449393"/>
    <lineage>
        <taxon>unclassified sequences</taxon>
        <taxon>metagenomes</taxon>
        <taxon>ecological metagenomes</taxon>
    </lineage>
</organism>
<evidence type="ECO:0000256" key="2">
    <source>
        <dbReference type="ARBA" id="ARBA00023210"/>
    </source>
</evidence>
<accession>A0A6J6SDX7</accession>
<keyword evidence="2" id="KW-0717">Septation</keyword>
<evidence type="ECO:0000313" key="7">
    <source>
        <dbReference type="EMBL" id="CAB4835382.1"/>
    </source>
</evidence>
<keyword evidence="3" id="KW-0131">Cell cycle</keyword>
<evidence type="ECO:0000313" key="6">
    <source>
        <dbReference type="EMBL" id="CAB4732765.1"/>
    </source>
</evidence>
<feature type="compositionally biased region" description="Basic and acidic residues" evidence="4">
    <location>
        <begin position="27"/>
        <end position="43"/>
    </location>
</feature>
<dbReference type="Gene3D" id="3.30.110.150">
    <property type="entry name" value="SepF-like protein"/>
    <property type="match status" value="1"/>
</dbReference>
<dbReference type="EMBL" id="CAEZYF010000015">
    <property type="protein sequence ID" value="CAB4732765.1"/>
    <property type="molecule type" value="Genomic_DNA"/>
</dbReference>
<dbReference type="EMBL" id="CAFAAV010000306">
    <property type="protein sequence ID" value="CAB4835382.1"/>
    <property type="molecule type" value="Genomic_DNA"/>
</dbReference>
<dbReference type="InterPro" id="IPR007561">
    <property type="entry name" value="Cell_div_SepF/SepF-rel"/>
</dbReference>
<evidence type="ECO:0000256" key="4">
    <source>
        <dbReference type="SAM" id="MobiDB-lite"/>
    </source>
</evidence>
<dbReference type="PANTHER" id="PTHR35798">
    <property type="entry name" value="CELL DIVISION PROTEIN SEPF"/>
    <property type="match status" value="1"/>
</dbReference>
<evidence type="ECO:0000256" key="1">
    <source>
        <dbReference type="ARBA" id="ARBA00022618"/>
    </source>
</evidence>
<dbReference type="EMBL" id="CAESGF010000012">
    <property type="protein sequence ID" value="CAB4364297.1"/>
    <property type="molecule type" value="Genomic_DNA"/>
</dbReference>
<dbReference type="GO" id="GO:0000917">
    <property type="term" value="P:division septum assembly"/>
    <property type="evidence" value="ECO:0007669"/>
    <property type="project" value="UniProtKB-KW"/>
</dbReference>
<proteinExistence type="inferred from homology"/>
<dbReference type="EMBL" id="CAFBOL010000004">
    <property type="protein sequence ID" value="CAB4973091.1"/>
    <property type="molecule type" value="Genomic_DNA"/>
</dbReference>
<sequence>MSMWKKAMDYLGLGPDDAYDDYDMAPEPERPMRQSRPAMRDEMGGGGGRQQRGGYQQHEYEPEQPPVRTVPSRPSFPQAMPDATIRRPVPAPDDSSVQPRPINPRPAPPVTRLAPASSGSDPYTVKPHRFTSAQEIADKFKEGQPVIMNLEAADRDASRRLIDFASGLCYGLAGTMEKVATGVYLLKPPPRHSSYDDQGYGG</sequence>
<evidence type="ECO:0000313" key="5">
    <source>
        <dbReference type="EMBL" id="CAB4364297.1"/>
    </source>
</evidence>
<dbReference type="PANTHER" id="PTHR35798:SF1">
    <property type="entry name" value="CELL DIVISION PROTEIN SEPF"/>
    <property type="match status" value="1"/>
</dbReference>
<dbReference type="EMBL" id="CAFBMT010000032">
    <property type="protein sequence ID" value="CAB4956583.1"/>
    <property type="molecule type" value="Genomic_DNA"/>
</dbReference>
<protein>
    <submittedName>
        <fullName evidence="6">Unannotated protein</fullName>
    </submittedName>
</protein>
<evidence type="ECO:0000313" key="9">
    <source>
        <dbReference type="EMBL" id="CAB4973091.1"/>
    </source>
</evidence>
<keyword evidence="1" id="KW-0132">Cell division</keyword>
<dbReference type="Pfam" id="PF04472">
    <property type="entry name" value="SepF"/>
    <property type="match status" value="1"/>
</dbReference>
<evidence type="ECO:0000256" key="3">
    <source>
        <dbReference type="ARBA" id="ARBA00023306"/>
    </source>
</evidence>
<dbReference type="HAMAP" id="MF_01197">
    <property type="entry name" value="SepF"/>
    <property type="match status" value="1"/>
</dbReference>
<dbReference type="AlphaFoldDB" id="A0A6J6SDX7"/>
<dbReference type="InterPro" id="IPR023052">
    <property type="entry name" value="Cell_div_SepF"/>
</dbReference>
<reference evidence="6" key="1">
    <citation type="submission" date="2020-05" db="EMBL/GenBank/DDBJ databases">
        <authorList>
            <person name="Chiriac C."/>
            <person name="Salcher M."/>
            <person name="Ghai R."/>
            <person name="Kavagutti S V."/>
        </authorList>
    </citation>
    <scope>NUCLEOTIDE SEQUENCE</scope>
</reference>
<evidence type="ECO:0000313" key="8">
    <source>
        <dbReference type="EMBL" id="CAB4956583.1"/>
    </source>
</evidence>